<protein>
    <submittedName>
        <fullName evidence="2">Uncharacterized protein</fullName>
    </submittedName>
</protein>
<dbReference type="EMBL" id="MU250606">
    <property type="protein sequence ID" value="KAG7439221.1"/>
    <property type="molecule type" value="Genomic_DNA"/>
</dbReference>
<evidence type="ECO:0000256" key="1">
    <source>
        <dbReference type="SAM" id="MobiDB-lite"/>
    </source>
</evidence>
<evidence type="ECO:0000313" key="3">
    <source>
        <dbReference type="Proteomes" id="UP000812287"/>
    </source>
</evidence>
<feature type="region of interest" description="Disordered" evidence="1">
    <location>
        <begin position="235"/>
        <end position="262"/>
    </location>
</feature>
<sequence length="262" mass="30018">MFRTVSEAGHSCLNERYNEYQNTEFRNLWILPYISDYKDKDLSDNFFEELLSSNSSTAPHESGIEDCVRDSIDEVARLADRGSNIDNEQEKNKQWSRAQPCPNITDYIQRRMEIYSLESLLRESNKLGLLNSHPLAPPTAITVNSASGDQMLKMTPGQDQPLSSLQTRCIATLFLNKQFYAREWREREHMEQIKRPGLSDPISSLLLGLPAQTLELTESFPETVRASKLSIYDQLTDSLEESEGDDEEKDKEEDDMPAEIDL</sequence>
<gene>
    <name evidence="2" type="ORF">BT62DRAFT_924847</name>
</gene>
<organism evidence="2 3">
    <name type="scientific">Guyanagaster necrorhizus</name>
    <dbReference type="NCBI Taxonomy" id="856835"/>
    <lineage>
        <taxon>Eukaryota</taxon>
        <taxon>Fungi</taxon>
        <taxon>Dikarya</taxon>
        <taxon>Basidiomycota</taxon>
        <taxon>Agaricomycotina</taxon>
        <taxon>Agaricomycetes</taxon>
        <taxon>Agaricomycetidae</taxon>
        <taxon>Agaricales</taxon>
        <taxon>Marasmiineae</taxon>
        <taxon>Physalacriaceae</taxon>
        <taxon>Guyanagaster</taxon>
    </lineage>
</organism>
<reference evidence="2" key="1">
    <citation type="submission" date="2020-11" db="EMBL/GenBank/DDBJ databases">
        <title>Adaptations for nitrogen fixation in a non-lichenized fungal sporocarp promotes dispersal by wood-feeding termites.</title>
        <authorList>
            <consortium name="DOE Joint Genome Institute"/>
            <person name="Koch R.A."/>
            <person name="Yoon G."/>
            <person name="Arayal U."/>
            <person name="Lail K."/>
            <person name="Amirebrahimi M."/>
            <person name="Labutti K."/>
            <person name="Lipzen A."/>
            <person name="Riley R."/>
            <person name="Barry K."/>
            <person name="Henrissat B."/>
            <person name="Grigoriev I.V."/>
            <person name="Herr J.R."/>
            <person name="Aime M.C."/>
        </authorList>
    </citation>
    <scope>NUCLEOTIDE SEQUENCE</scope>
    <source>
        <strain evidence="2">MCA 3950</strain>
    </source>
</reference>
<evidence type="ECO:0000313" key="2">
    <source>
        <dbReference type="EMBL" id="KAG7439221.1"/>
    </source>
</evidence>
<dbReference type="Proteomes" id="UP000812287">
    <property type="component" value="Unassembled WGS sequence"/>
</dbReference>
<feature type="compositionally biased region" description="Acidic residues" evidence="1">
    <location>
        <begin position="238"/>
        <end position="262"/>
    </location>
</feature>
<name>A0A9P8AL39_9AGAR</name>
<proteinExistence type="predicted"/>
<dbReference type="RefSeq" id="XP_043032725.1">
    <property type="nucleotide sequence ID" value="XM_043184670.1"/>
</dbReference>
<dbReference type="AlphaFoldDB" id="A0A9P8AL39"/>
<keyword evidence="3" id="KW-1185">Reference proteome</keyword>
<accession>A0A9P8AL39</accession>
<dbReference type="GeneID" id="66106967"/>
<comment type="caution">
    <text evidence="2">The sequence shown here is derived from an EMBL/GenBank/DDBJ whole genome shotgun (WGS) entry which is preliminary data.</text>
</comment>